<dbReference type="PANTHER" id="PTHR43830">
    <property type="entry name" value="PROTEIN PSP1"/>
    <property type="match status" value="1"/>
</dbReference>
<evidence type="ECO:0000313" key="2">
    <source>
        <dbReference type="EMBL" id="NWJ48843.1"/>
    </source>
</evidence>
<dbReference type="Proteomes" id="UP001431572">
    <property type="component" value="Chromosome 2"/>
</dbReference>
<evidence type="ECO:0000313" key="5">
    <source>
        <dbReference type="Proteomes" id="UP001431572"/>
    </source>
</evidence>
<dbReference type="GO" id="GO:0005737">
    <property type="term" value="C:cytoplasm"/>
    <property type="evidence" value="ECO:0007669"/>
    <property type="project" value="TreeGrafter"/>
</dbReference>
<evidence type="ECO:0000313" key="3">
    <source>
        <dbReference type="EMBL" id="WJW68775.1"/>
    </source>
</evidence>
<reference evidence="2 4" key="1">
    <citation type="submission" date="2020-06" db="EMBL/GenBank/DDBJ databases">
        <title>Anoxygenic phototrophic Chloroflexota member uses a Type I reaction center.</title>
        <authorList>
            <person name="Tsuji J.M."/>
            <person name="Shaw N.A."/>
            <person name="Nagashima S."/>
            <person name="Venkiteswaran J."/>
            <person name="Schiff S.L."/>
            <person name="Hanada S."/>
            <person name="Tank M."/>
            <person name="Neufeld J.D."/>
        </authorList>
    </citation>
    <scope>NUCLEOTIDE SEQUENCE [LARGE SCALE GENOMIC DNA]</scope>
    <source>
        <strain evidence="2">L227-S17</strain>
    </source>
</reference>
<dbReference type="InterPro" id="IPR007557">
    <property type="entry name" value="PSP1_C"/>
</dbReference>
<dbReference type="RefSeq" id="WP_341470680.1">
    <property type="nucleotide sequence ID" value="NZ_CP128400.1"/>
</dbReference>
<dbReference type="EMBL" id="CP128400">
    <property type="protein sequence ID" value="WJW68775.1"/>
    <property type="molecule type" value="Genomic_DNA"/>
</dbReference>
<sequence>MTIQDIQNQNKDTFRTVAVRFKPNGKLQYFDPGELELKPDDWVVIEVGRNTEMARVVLPPRSITASQLAEPLKPILRIANEDDVNRQLSYRARNKESLVKCAERVKVFLIPMRLVECEWNYDGSKVTFFFTADTRVDFRQLVRDLASIFRTRIELRQIGVRDKAKLVGGVGKCGETLCCSTWASEFPPVSIKTAKDQDLPLNPSKITGVCGRLLCCLSYEHPMYEKMKENMPKVGDRVCGAQGSGAVVGRNILKQTVTVTFDNGAFSELPHRELTIEEKEQSTLVGGYDADTDTVFEVEDPEDLQFLKED</sequence>
<organism evidence="2 4">
    <name type="scientific">Candidatus Chlorohelix allophototropha</name>
    <dbReference type="NCBI Taxonomy" id="3003348"/>
    <lineage>
        <taxon>Bacteria</taxon>
        <taxon>Bacillati</taxon>
        <taxon>Chloroflexota</taxon>
        <taxon>Chloroflexia</taxon>
        <taxon>Candidatus Chloroheliales</taxon>
        <taxon>Candidatus Chloroheliaceae</taxon>
        <taxon>Candidatus Chlorohelix</taxon>
    </lineage>
</organism>
<evidence type="ECO:0000259" key="1">
    <source>
        <dbReference type="PROSITE" id="PS51411"/>
    </source>
</evidence>
<dbReference type="Pfam" id="PF04468">
    <property type="entry name" value="PSP1"/>
    <property type="match status" value="1"/>
</dbReference>
<reference evidence="3" key="2">
    <citation type="journal article" date="2024" name="Nature">
        <title>Anoxygenic phototroph of the Chloroflexota uses a type I reaction centre.</title>
        <authorList>
            <person name="Tsuji J.M."/>
            <person name="Shaw N.A."/>
            <person name="Nagashima S."/>
            <person name="Venkiteswaran J.J."/>
            <person name="Schiff S.L."/>
            <person name="Watanabe T."/>
            <person name="Fukui M."/>
            <person name="Hanada S."/>
            <person name="Tank M."/>
            <person name="Neufeld J.D."/>
        </authorList>
    </citation>
    <scope>NUCLEOTIDE SEQUENCE</scope>
    <source>
        <strain evidence="3">L227-S17</strain>
    </source>
</reference>
<proteinExistence type="predicted"/>
<dbReference type="PROSITE" id="PS51411">
    <property type="entry name" value="PSP1_C"/>
    <property type="match status" value="1"/>
</dbReference>
<dbReference type="InterPro" id="IPR047767">
    <property type="entry name" value="PSP1-like"/>
</dbReference>
<dbReference type="PANTHER" id="PTHR43830:SF3">
    <property type="entry name" value="PROTEIN PSP1"/>
    <property type="match status" value="1"/>
</dbReference>
<keyword evidence="5" id="KW-1185">Reference proteome</keyword>
<feature type="domain" description="PSP1 C-terminal" evidence="1">
    <location>
        <begin position="73"/>
        <end position="158"/>
    </location>
</feature>
<name>A0A8T7MA31_9CHLR</name>
<dbReference type="EMBL" id="JACATZ010000003">
    <property type="protein sequence ID" value="NWJ48843.1"/>
    <property type="molecule type" value="Genomic_DNA"/>
</dbReference>
<accession>A0A8T7MA31</accession>
<gene>
    <name evidence="2" type="ORF">HXX08_23535</name>
    <name evidence="3" type="ORF">OZ401_004392</name>
</gene>
<evidence type="ECO:0000313" key="4">
    <source>
        <dbReference type="Proteomes" id="UP000521676"/>
    </source>
</evidence>
<dbReference type="NCBIfam" id="NF041131">
    <property type="entry name" value="RicT_YaaT_fam"/>
    <property type="match status" value="1"/>
</dbReference>
<dbReference type="Proteomes" id="UP000521676">
    <property type="component" value="Unassembled WGS sequence"/>
</dbReference>
<protein>
    <submittedName>
        <fullName evidence="2">Stage 0 sporulation family protein</fullName>
    </submittedName>
</protein>
<dbReference type="AlphaFoldDB" id="A0A8T7MA31"/>